<dbReference type="CDD" id="cd18094">
    <property type="entry name" value="SpoU-like_TrmL"/>
    <property type="match status" value="1"/>
</dbReference>
<evidence type="ECO:0000256" key="3">
    <source>
        <dbReference type="ARBA" id="ARBA00022679"/>
    </source>
</evidence>
<gene>
    <name evidence="7" type="primary">yibK</name>
    <name evidence="7" type="ORF">CARN4_2753</name>
</gene>
<keyword evidence="1" id="KW-0963">Cytoplasm</keyword>
<dbReference type="FunFam" id="3.40.1280.10:FF:000002">
    <property type="entry name" value="Peptidylprolyl isomerase"/>
    <property type="match status" value="1"/>
</dbReference>
<dbReference type="InterPro" id="IPR016914">
    <property type="entry name" value="TrmL"/>
</dbReference>
<accession>E6Q7C2</accession>
<dbReference type="HAMAP" id="MF_01885">
    <property type="entry name" value="tRNA_methyltr_TrmL"/>
    <property type="match status" value="1"/>
</dbReference>
<evidence type="ECO:0000259" key="6">
    <source>
        <dbReference type="Pfam" id="PF00588"/>
    </source>
</evidence>
<dbReference type="InterPro" id="IPR001537">
    <property type="entry name" value="SpoU_MeTrfase"/>
</dbReference>
<evidence type="ECO:0000256" key="5">
    <source>
        <dbReference type="ARBA" id="ARBA00022694"/>
    </source>
</evidence>
<comment type="caution">
    <text evidence="7">The sequence shown here is derived from an EMBL/GenBank/DDBJ whole genome shotgun (WGS) entry which is preliminary data.</text>
</comment>
<dbReference type="SUPFAM" id="SSF75217">
    <property type="entry name" value="alpha/beta knot"/>
    <property type="match status" value="1"/>
</dbReference>
<name>E6Q7C2_9ZZZZ</name>
<dbReference type="PANTHER" id="PTHR42971">
    <property type="entry name" value="TRNA (CYTIDINE(34)-2'-O)-METHYLTRANSFERASE"/>
    <property type="match status" value="1"/>
</dbReference>
<dbReference type="PIRSF" id="PIRSF029256">
    <property type="entry name" value="SpoU_TrmH_prd"/>
    <property type="match status" value="1"/>
</dbReference>
<evidence type="ECO:0000256" key="2">
    <source>
        <dbReference type="ARBA" id="ARBA00022603"/>
    </source>
</evidence>
<dbReference type="GO" id="GO:0042802">
    <property type="term" value="F:identical protein binding"/>
    <property type="evidence" value="ECO:0007669"/>
    <property type="project" value="UniProtKB-ARBA"/>
</dbReference>
<evidence type="ECO:0000313" key="7">
    <source>
        <dbReference type="EMBL" id="CBI03097.1"/>
    </source>
</evidence>
<dbReference type="AlphaFoldDB" id="E6Q7C2"/>
<evidence type="ECO:0000256" key="4">
    <source>
        <dbReference type="ARBA" id="ARBA00022691"/>
    </source>
</evidence>
<dbReference type="Gene3D" id="3.40.1280.10">
    <property type="match status" value="1"/>
</dbReference>
<dbReference type="EMBL" id="CABO01000049">
    <property type="protein sequence ID" value="CBI03097.1"/>
    <property type="molecule type" value="Genomic_DNA"/>
</dbReference>
<keyword evidence="3" id="KW-0808">Transferase</keyword>
<dbReference type="PANTHER" id="PTHR42971:SF1">
    <property type="entry name" value="TRNA (CYTIDINE(34)-2'-O)-METHYLTRANSFERASE"/>
    <property type="match status" value="1"/>
</dbReference>
<evidence type="ECO:0000256" key="1">
    <source>
        <dbReference type="ARBA" id="ARBA00022490"/>
    </source>
</evidence>
<organism evidence="7">
    <name type="scientific">mine drainage metagenome</name>
    <dbReference type="NCBI Taxonomy" id="410659"/>
    <lineage>
        <taxon>unclassified sequences</taxon>
        <taxon>metagenomes</taxon>
        <taxon>ecological metagenomes</taxon>
    </lineage>
</organism>
<feature type="domain" description="tRNA/rRNA methyltransferase SpoU type" evidence="6">
    <location>
        <begin position="22"/>
        <end position="161"/>
    </location>
</feature>
<dbReference type="GO" id="GO:0002130">
    <property type="term" value="P:wobble position ribose methylation"/>
    <property type="evidence" value="ECO:0007669"/>
    <property type="project" value="TreeGrafter"/>
</dbReference>
<proteinExistence type="inferred from homology"/>
<keyword evidence="2 7" id="KW-0489">Methyltransferase</keyword>
<dbReference type="Pfam" id="PF00588">
    <property type="entry name" value="SpoU_methylase"/>
    <property type="match status" value="1"/>
</dbReference>
<dbReference type="InterPro" id="IPR029028">
    <property type="entry name" value="Alpha/beta_knot_MTases"/>
</dbReference>
<keyword evidence="5" id="KW-0819">tRNA processing</keyword>
<keyword evidence="4" id="KW-0949">S-adenosyl-L-methionine</keyword>
<dbReference type="InterPro" id="IPR029026">
    <property type="entry name" value="tRNA_m1G_MTases_N"/>
</dbReference>
<sequence length="174" mass="19231">MSAAAQPPDRVVEATELPDVPLHIVLVEPEIPPNTGNVARLCAATGAALHLVEPLGFAIDDRSLKRAGLDYWERMHVVIHRDLDAFLQTPIARRMWLLSTRAHARYDGASFAYGDALVFGRETKGLPQELLDRFPERTLRIPMREGSVRSINLSTAVGVVTFAALQRLGFPNLL</sequence>
<dbReference type="GO" id="GO:0003723">
    <property type="term" value="F:RNA binding"/>
    <property type="evidence" value="ECO:0007669"/>
    <property type="project" value="InterPro"/>
</dbReference>
<reference evidence="7" key="1">
    <citation type="submission" date="2009-10" db="EMBL/GenBank/DDBJ databases">
        <title>Diversity of trophic interactions inside an arsenic-rich microbial ecosystem.</title>
        <authorList>
            <person name="Bertin P.N."/>
            <person name="Heinrich-Salmeron A."/>
            <person name="Pelletier E."/>
            <person name="Goulhen-Chollet F."/>
            <person name="Arsene-Ploetze F."/>
            <person name="Gallien S."/>
            <person name="Calteau A."/>
            <person name="Vallenet D."/>
            <person name="Casiot C."/>
            <person name="Chane-Woon-Ming B."/>
            <person name="Giloteaux L."/>
            <person name="Barakat M."/>
            <person name="Bonnefoy V."/>
            <person name="Bruneel O."/>
            <person name="Chandler M."/>
            <person name="Cleiss J."/>
            <person name="Duran R."/>
            <person name="Elbaz-Poulichet F."/>
            <person name="Fonknechten N."/>
            <person name="Lauga B."/>
            <person name="Mornico D."/>
            <person name="Ortet P."/>
            <person name="Schaeffer C."/>
            <person name="Siguier P."/>
            <person name="Alexander Thil Smith A."/>
            <person name="Van Dorsselaer A."/>
            <person name="Weissenbach J."/>
            <person name="Medigue C."/>
            <person name="Le Paslier D."/>
        </authorList>
    </citation>
    <scope>NUCLEOTIDE SEQUENCE</scope>
</reference>
<protein>
    <submittedName>
        <fullName evidence="7">Putative rRNA methylase</fullName>
    </submittedName>
</protein>
<dbReference type="GO" id="GO:0008173">
    <property type="term" value="F:RNA methyltransferase activity"/>
    <property type="evidence" value="ECO:0007669"/>
    <property type="project" value="InterPro"/>
</dbReference>